<feature type="transmembrane region" description="Helical" evidence="6">
    <location>
        <begin position="160"/>
        <end position="182"/>
    </location>
</feature>
<evidence type="ECO:0000256" key="6">
    <source>
        <dbReference type="SAM" id="Phobius"/>
    </source>
</evidence>
<feature type="domain" description="Na+/H+ antiporter NhaC-like C-terminal" evidence="7">
    <location>
        <begin position="173"/>
        <end position="496"/>
    </location>
</feature>
<feature type="transmembrane region" description="Helical" evidence="6">
    <location>
        <begin position="202"/>
        <end position="228"/>
    </location>
</feature>
<gene>
    <name evidence="8" type="ORF">H8705_11820</name>
</gene>
<feature type="transmembrane region" description="Helical" evidence="6">
    <location>
        <begin position="311"/>
        <end position="331"/>
    </location>
</feature>
<keyword evidence="9" id="KW-1185">Reference proteome</keyword>
<feature type="transmembrane region" description="Helical" evidence="6">
    <location>
        <begin position="271"/>
        <end position="291"/>
    </location>
</feature>
<feature type="transmembrane region" description="Helical" evidence="6">
    <location>
        <begin position="120"/>
        <end position="139"/>
    </location>
</feature>
<organism evidence="8 9">
    <name type="scientific">Youxingia wuxianensis</name>
    <dbReference type="NCBI Taxonomy" id="2763678"/>
    <lineage>
        <taxon>Bacteria</taxon>
        <taxon>Bacillati</taxon>
        <taxon>Bacillota</taxon>
        <taxon>Clostridia</taxon>
        <taxon>Eubacteriales</taxon>
        <taxon>Oscillospiraceae</taxon>
        <taxon>Youxingia</taxon>
    </lineage>
</organism>
<comment type="subcellular location">
    <subcellularLocation>
        <location evidence="1">Cell membrane</location>
        <topology evidence="1">Multi-pass membrane protein</topology>
    </subcellularLocation>
</comment>
<protein>
    <submittedName>
        <fullName evidence="8">Na+/H+ antiporter NhaC family protein</fullName>
    </submittedName>
</protein>
<feature type="transmembrane region" description="Helical" evidence="6">
    <location>
        <begin position="390"/>
        <end position="412"/>
    </location>
</feature>
<name>A0A926ETE1_9FIRM</name>
<evidence type="ECO:0000256" key="4">
    <source>
        <dbReference type="ARBA" id="ARBA00022989"/>
    </source>
</evidence>
<evidence type="ECO:0000256" key="5">
    <source>
        <dbReference type="ARBA" id="ARBA00023136"/>
    </source>
</evidence>
<dbReference type="PANTHER" id="PTHR43478">
    <property type="entry name" value="NA+/H+ ANTIPORTER-RELATED"/>
    <property type="match status" value="1"/>
</dbReference>
<dbReference type="Pfam" id="PF03553">
    <property type="entry name" value="Na_H_antiporter"/>
    <property type="match status" value="1"/>
</dbReference>
<proteinExistence type="predicted"/>
<feature type="transmembrane region" description="Helical" evidence="6">
    <location>
        <begin position="81"/>
        <end position="100"/>
    </location>
</feature>
<dbReference type="AlphaFoldDB" id="A0A926ETE1"/>
<evidence type="ECO:0000256" key="2">
    <source>
        <dbReference type="ARBA" id="ARBA00022475"/>
    </source>
</evidence>
<dbReference type="InterPro" id="IPR018461">
    <property type="entry name" value="Na/H_Antiport_NhaC-like_C"/>
</dbReference>
<dbReference type="GO" id="GO:0005886">
    <property type="term" value="C:plasma membrane"/>
    <property type="evidence" value="ECO:0007669"/>
    <property type="project" value="UniProtKB-SubCell"/>
</dbReference>
<feature type="transmembrane region" description="Helical" evidence="6">
    <location>
        <begin position="500"/>
        <end position="519"/>
    </location>
</feature>
<sequence length="539" mass="57353">MLEHAYGWLSIIPPLIAITLAITTKEVLGSLLLGVISGYAIYVNFAPPSILETLEITNPVLGPLNETINAMLEAAGDRDNLALLFFLAILGGLVAILTAAGGSKAFAKWASTKIKTRTGAQLATFALGCIIFIDDYFNALTVGNVMRPITDRYNISRAKLAYIIDSTAAPVTILFPVSSWVATVISMINPTLQQYHFEQMGLGAFMASVPFNFYAWLTLIMVVLVAILKVDFGPMARFEKLSVEKGSEAVSVEESQSDDIGSLPVSEKGTVWDLVLSIVVLVALAFLAMMYTGGYFDGGISAAAALSNCDSSLALVYAGVGTIIFTLFLFVPRKLMTVSQFVAAFIQGMKSMVSATLMLIMAWAFGSVLSEGVLSTGSFVAGLAAGNLPGFLLPVIIFLISAFISFTTGVSWGAMAIMLPTSIAVCAAVAPGHISAVIGATLAGSVFGDHCSPLADTTILSSAGANCIHLDHVMSQLPYALTVAGVCVVGYLLAGVFNSWIPSMVVCFILLLATMIVIHRRYEKKEIERFQKEHQRTIC</sequence>
<dbReference type="Proteomes" id="UP000623678">
    <property type="component" value="Unassembled WGS sequence"/>
</dbReference>
<evidence type="ECO:0000256" key="1">
    <source>
        <dbReference type="ARBA" id="ARBA00004651"/>
    </source>
</evidence>
<accession>A0A926ETE1</accession>
<reference evidence="8" key="1">
    <citation type="submission" date="2020-08" db="EMBL/GenBank/DDBJ databases">
        <title>Genome public.</title>
        <authorList>
            <person name="Liu C."/>
            <person name="Sun Q."/>
        </authorList>
    </citation>
    <scope>NUCLEOTIDE SEQUENCE</scope>
    <source>
        <strain evidence="8">NSJ-64</strain>
    </source>
</reference>
<dbReference type="PANTHER" id="PTHR43478:SF1">
    <property type="entry name" value="NA+_H+ ANTIPORTER NHAC-LIKE C-TERMINAL DOMAIN-CONTAINING PROTEIN"/>
    <property type="match status" value="1"/>
</dbReference>
<keyword evidence="4 6" id="KW-1133">Transmembrane helix</keyword>
<feature type="transmembrane region" description="Helical" evidence="6">
    <location>
        <begin position="6"/>
        <end position="23"/>
    </location>
</feature>
<evidence type="ECO:0000259" key="7">
    <source>
        <dbReference type="Pfam" id="PF03553"/>
    </source>
</evidence>
<dbReference type="EMBL" id="JACRTD010000009">
    <property type="protein sequence ID" value="MBC8586267.1"/>
    <property type="molecule type" value="Genomic_DNA"/>
</dbReference>
<evidence type="ECO:0000256" key="3">
    <source>
        <dbReference type="ARBA" id="ARBA00022692"/>
    </source>
</evidence>
<keyword evidence="3 6" id="KW-0812">Transmembrane</keyword>
<dbReference type="RefSeq" id="WP_262395991.1">
    <property type="nucleotide sequence ID" value="NZ_JACRTD010000009.1"/>
</dbReference>
<evidence type="ECO:0000313" key="9">
    <source>
        <dbReference type="Proteomes" id="UP000623678"/>
    </source>
</evidence>
<comment type="caution">
    <text evidence="8">The sequence shown here is derived from an EMBL/GenBank/DDBJ whole genome shotgun (WGS) entry which is preliminary data.</text>
</comment>
<keyword evidence="5 6" id="KW-0472">Membrane</keyword>
<evidence type="ECO:0000313" key="8">
    <source>
        <dbReference type="EMBL" id="MBC8586267.1"/>
    </source>
</evidence>
<feature type="transmembrane region" description="Helical" evidence="6">
    <location>
        <begin position="352"/>
        <end position="370"/>
    </location>
</feature>
<keyword evidence="2" id="KW-1003">Cell membrane</keyword>